<keyword evidence="3 9" id="KW-0808">Transferase</keyword>
<evidence type="ECO:0000256" key="5">
    <source>
        <dbReference type="ARBA" id="ARBA00022989"/>
    </source>
</evidence>
<keyword evidence="9" id="KW-0328">Glycosyltransferase</keyword>
<feature type="transmembrane region" description="Helical" evidence="8">
    <location>
        <begin position="157"/>
        <end position="176"/>
    </location>
</feature>
<feature type="transmembrane region" description="Helical" evidence="8">
    <location>
        <begin position="103"/>
        <end position="122"/>
    </location>
</feature>
<dbReference type="Pfam" id="PF09594">
    <property type="entry name" value="GT87"/>
    <property type="match status" value="1"/>
</dbReference>
<feature type="transmembrane region" description="Helical" evidence="8">
    <location>
        <begin position="62"/>
        <end position="83"/>
    </location>
</feature>
<evidence type="ECO:0000313" key="10">
    <source>
        <dbReference type="Proteomes" id="UP001555826"/>
    </source>
</evidence>
<keyword evidence="4 8" id="KW-0812">Transmembrane</keyword>
<dbReference type="RefSeq" id="WP_367638495.1">
    <property type="nucleotide sequence ID" value="NZ_JBFNQN010000007.1"/>
</dbReference>
<accession>A0ABV3P7D5</accession>
<keyword evidence="10" id="KW-1185">Reference proteome</keyword>
<comment type="subcellular location">
    <subcellularLocation>
        <location evidence="1">Cell membrane</location>
        <topology evidence="1">Multi-pass membrane protein</topology>
    </subcellularLocation>
</comment>
<feature type="transmembrane region" description="Helical" evidence="8">
    <location>
        <begin position="248"/>
        <end position="267"/>
    </location>
</feature>
<feature type="transmembrane region" description="Helical" evidence="8">
    <location>
        <begin position="129"/>
        <end position="151"/>
    </location>
</feature>
<evidence type="ECO:0000256" key="1">
    <source>
        <dbReference type="ARBA" id="ARBA00004651"/>
    </source>
</evidence>
<evidence type="ECO:0000256" key="8">
    <source>
        <dbReference type="SAM" id="Phobius"/>
    </source>
</evidence>
<comment type="caution">
    <text evidence="9">The sequence shown here is derived from an EMBL/GenBank/DDBJ whole genome shotgun (WGS) entry which is preliminary data.</text>
</comment>
<evidence type="ECO:0000313" key="9">
    <source>
        <dbReference type="EMBL" id="MEW9265427.1"/>
    </source>
</evidence>
<keyword evidence="5 8" id="KW-1133">Transmembrane helix</keyword>
<feature type="transmembrane region" description="Helical" evidence="8">
    <location>
        <begin position="183"/>
        <end position="203"/>
    </location>
</feature>
<proteinExistence type="inferred from homology"/>
<dbReference type="GO" id="GO:0016757">
    <property type="term" value="F:glycosyltransferase activity"/>
    <property type="evidence" value="ECO:0007669"/>
    <property type="project" value="UniProtKB-KW"/>
</dbReference>
<evidence type="ECO:0000256" key="4">
    <source>
        <dbReference type="ARBA" id="ARBA00022692"/>
    </source>
</evidence>
<organism evidence="9 10">
    <name type="scientific">Kineococcus endophyticus</name>
    <dbReference type="NCBI Taxonomy" id="1181883"/>
    <lineage>
        <taxon>Bacteria</taxon>
        <taxon>Bacillati</taxon>
        <taxon>Actinomycetota</taxon>
        <taxon>Actinomycetes</taxon>
        <taxon>Kineosporiales</taxon>
        <taxon>Kineosporiaceae</taxon>
        <taxon>Kineococcus</taxon>
    </lineage>
</organism>
<dbReference type="EMBL" id="JBFNQN010000007">
    <property type="protein sequence ID" value="MEW9265427.1"/>
    <property type="molecule type" value="Genomic_DNA"/>
</dbReference>
<feature type="transmembrane region" description="Helical" evidence="8">
    <location>
        <begin position="279"/>
        <end position="312"/>
    </location>
</feature>
<dbReference type="EC" id="2.4.-.-" evidence="9"/>
<sequence length="374" mass="39278">MPDRRTWLPAAAGVVLAVALVLSGLGQEAWQRGYDLAVYRDGARDLLAGRDLYLRETYRGHWFVYPPFAAVLFLPLLALPATADLVVWDAVLLAVTVWACVKVFRSVSAGWSVGLGTAFVLLSDPFRESLVLGQVSPLVVVGLVVGCLYGGRGGAVLAGLSGAVKVTPALVVAAFVNRRARWWFASAVAVVGLVATVVGVLVAPESAASYFGSLVWDSSRVAAPGTTTNNSLAGAFAHAGVSSSLSSTLGLVLAVPLLVLVVVVALRADWLERTDRLRFGLLVSLVTCLVSPVTWSHHALAAPIAAVALLAWGRFRWLVVLAGIPWLLPVLHWGTLAAETRPVSLLVLVALLALTPRGGPARGRAAGDGLVARR</sequence>
<name>A0ABV3P7D5_9ACTN</name>
<dbReference type="InterPro" id="IPR018584">
    <property type="entry name" value="GT87"/>
</dbReference>
<keyword evidence="2" id="KW-1003">Cell membrane</keyword>
<evidence type="ECO:0000256" key="2">
    <source>
        <dbReference type="ARBA" id="ARBA00022475"/>
    </source>
</evidence>
<evidence type="ECO:0000256" key="7">
    <source>
        <dbReference type="ARBA" id="ARBA00024033"/>
    </source>
</evidence>
<protein>
    <submittedName>
        <fullName evidence="9">Glycosyltransferase family 87 protein</fullName>
        <ecNumber evidence="9">2.4.-.-</ecNumber>
    </submittedName>
</protein>
<gene>
    <name evidence="9" type="ORF">AB1207_11760</name>
</gene>
<dbReference type="Proteomes" id="UP001555826">
    <property type="component" value="Unassembled WGS sequence"/>
</dbReference>
<evidence type="ECO:0000256" key="6">
    <source>
        <dbReference type="ARBA" id="ARBA00023136"/>
    </source>
</evidence>
<reference evidence="9 10" key="1">
    <citation type="submission" date="2024-07" db="EMBL/GenBank/DDBJ databases">
        <authorList>
            <person name="Thanompreechachai J."/>
            <person name="Duangmal K."/>
        </authorList>
    </citation>
    <scope>NUCLEOTIDE SEQUENCE [LARGE SCALE GENOMIC DNA]</scope>
    <source>
        <strain evidence="9 10">KCTC 19886</strain>
    </source>
</reference>
<comment type="similarity">
    <text evidence="7">Belongs to the glycosyltransferase 87 family.</text>
</comment>
<evidence type="ECO:0000256" key="3">
    <source>
        <dbReference type="ARBA" id="ARBA00022679"/>
    </source>
</evidence>
<keyword evidence="6 8" id="KW-0472">Membrane</keyword>
<feature type="transmembrane region" description="Helical" evidence="8">
    <location>
        <begin position="6"/>
        <end position="25"/>
    </location>
</feature>